<organism evidence="2">
    <name type="scientific">uncultured Eubacteriales bacterium</name>
    <dbReference type="NCBI Taxonomy" id="172733"/>
    <lineage>
        <taxon>Bacteria</taxon>
        <taxon>Bacillati</taxon>
        <taxon>Bacillota</taxon>
        <taxon>Clostridia</taxon>
        <taxon>Eubacteriales</taxon>
        <taxon>environmental samples</taxon>
    </lineage>
</organism>
<accession>A0A212J3W7</accession>
<evidence type="ECO:0000313" key="2">
    <source>
        <dbReference type="EMBL" id="SBV94133.1"/>
    </source>
</evidence>
<protein>
    <submittedName>
        <fullName evidence="2">Uncharacterized protein</fullName>
    </submittedName>
</protein>
<sequence>MENDRAQSAEEIVRGLRCWGGLTTPCKSESGDCYYIAHGWPVHCRETACNDAADLIETQAAEITELQDQLGACGQQIGLMTSDYENQLRILKAQLTASQQRERAARNELCLKCGRYHEAHKSACDGCRWTKGE</sequence>
<gene>
    <name evidence="2" type="ORF">KL86CLO1_10472</name>
</gene>
<proteinExistence type="predicted"/>
<keyword evidence="1" id="KW-0175">Coiled coil</keyword>
<dbReference type="AlphaFoldDB" id="A0A212J3W7"/>
<evidence type="ECO:0000256" key="1">
    <source>
        <dbReference type="SAM" id="Coils"/>
    </source>
</evidence>
<reference evidence="2" key="1">
    <citation type="submission" date="2016-04" db="EMBL/GenBank/DDBJ databases">
        <authorList>
            <person name="Evans L.H."/>
            <person name="Alamgir A."/>
            <person name="Owens N."/>
            <person name="Weber N.D."/>
            <person name="Virtaneva K."/>
            <person name="Barbian K."/>
            <person name="Babar A."/>
            <person name="Rosenke K."/>
        </authorList>
    </citation>
    <scope>NUCLEOTIDE SEQUENCE</scope>
    <source>
        <strain evidence="2">86</strain>
    </source>
</reference>
<feature type="coiled-coil region" evidence="1">
    <location>
        <begin position="49"/>
        <end position="108"/>
    </location>
</feature>
<dbReference type="EMBL" id="FLUN01000001">
    <property type="protein sequence ID" value="SBV94133.1"/>
    <property type="molecule type" value="Genomic_DNA"/>
</dbReference>
<name>A0A212J3W7_9FIRM</name>